<protein>
    <submittedName>
        <fullName evidence="2">Uncharacterized protein</fullName>
    </submittedName>
</protein>
<gene>
    <name evidence="2" type="ORF">CLV34_0058</name>
</gene>
<evidence type="ECO:0000256" key="1">
    <source>
        <dbReference type="SAM" id="MobiDB-lite"/>
    </source>
</evidence>
<dbReference type="Proteomes" id="UP000231586">
    <property type="component" value="Unassembled WGS sequence"/>
</dbReference>
<dbReference type="AlphaFoldDB" id="A0A2M8WWJ4"/>
<feature type="compositionally biased region" description="Basic and acidic residues" evidence="1">
    <location>
        <begin position="19"/>
        <end position="31"/>
    </location>
</feature>
<name>A0A2M8WWJ4_9MICO</name>
<evidence type="ECO:0000313" key="2">
    <source>
        <dbReference type="EMBL" id="PJI95294.1"/>
    </source>
</evidence>
<reference evidence="2 3" key="1">
    <citation type="submission" date="2017-11" db="EMBL/GenBank/DDBJ databases">
        <title>Genomic Encyclopedia of Archaeal and Bacterial Type Strains, Phase II (KMG-II): From Individual Species to Whole Genera.</title>
        <authorList>
            <person name="Goeker M."/>
        </authorList>
    </citation>
    <scope>NUCLEOTIDE SEQUENCE [LARGE SCALE GENOMIC DNA]</scope>
    <source>
        <strain evidence="2 3">DSM 22413</strain>
    </source>
</reference>
<sequence length="58" mass="6262">MNEHERGDAQQVVGSGDPVVDRELESLRDVSELSPGEQVAVFERVQAALQGRLVDADG</sequence>
<keyword evidence="3" id="KW-1185">Reference proteome</keyword>
<feature type="region of interest" description="Disordered" evidence="1">
    <location>
        <begin position="1"/>
        <end position="33"/>
    </location>
</feature>
<dbReference type="RefSeq" id="WP_157803630.1">
    <property type="nucleotide sequence ID" value="NZ_PGTZ01000001.1"/>
</dbReference>
<evidence type="ECO:0000313" key="3">
    <source>
        <dbReference type="Proteomes" id="UP000231586"/>
    </source>
</evidence>
<comment type="caution">
    <text evidence="2">The sequence shown here is derived from an EMBL/GenBank/DDBJ whole genome shotgun (WGS) entry which is preliminary data.</text>
</comment>
<accession>A0A2M8WWJ4</accession>
<dbReference type="EMBL" id="PGTZ01000001">
    <property type="protein sequence ID" value="PJI95294.1"/>
    <property type="molecule type" value="Genomic_DNA"/>
</dbReference>
<organism evidence="2 3">
    <name type="scientific">Luteimicrobium subarcticum</name>
    <dbReference type="NCBI Taxonomy" id="620910"/>
    <lineage>
        <taxon>Bacteria</taxon>
        <taxon>Bacillati</taxon>
        <taxon>Actinomycetota</taxon>
        <taxon>Actinomycetes</taxon>
        <taxon>Micrococcales</taxon>
        <taxon>Luteimicrobium</taxon>
    </lineage>
</organism>
<proteinExistence type="predicted"/>